<name>A0AAV6ZEQ8_ENGPU</name>
<evidence type="ECO:0000256" key="1">
    <source>
        <dbReference type="SAM" id="MobiDB-lite"/>
    </source>
</evidence>
<proteinExistence type="predicted"/>
<dbReference type="Proteomes" id="UP000824782">
    <property type="component" value="Unassembled WGS sequence"/>
</dbReference>
<gene>
    <name evidence="2" type="ORF">GDO81_022636</name>
</gene>
<protein>
    <submittedName>
        <fullName evidence="2">Uncharacterized protein</fullName>
    </submittedName>
</protein>
<feature type="compositionally biased region" description="Basic and acidic residues" evidence="1">
    <location>
        <begin position="44"/>
        <end position="55"/>
    </location>
</feature>
<feature type="compositionally biased region" description="Polar residues" evidence="1">
    <location>
        <begin position="57"/>
        <end position="69"/>
    </location>
</feature>
<evidence type="ECO:0000313" key="2">
    <source>
        <dbReference type="EMBL" id="KAG8544348.1"/>
    </source>
</evidence>
<reference evidence="2" key="1">
    <citation type="thesis" date="2020" institute="ProQuest LLC" country="789 East Eisenhower Parkway, Ann Arbor, MI, USA">
        <title>Comparative Genomics and Chromosome Evolution.</title>
        <authorList>
            <person name="Mudd A.B."/>
        </authorList>
    </citation>
    <scope>NUCLEOTIDE SEQUENCE</scope>
    <source>
        <strain evidence="2">237g6f4</strain>
        <tissue evidence="2">Blood</tissue>
    </source>
</reference>
<evidence type="ECO:0000313" key="3">
    <source>
        <dbReference type="Proteomes" id="UP000824782"/>
    </source>
</evidence>
<dbReference type="EMBL" id="WNYA01002356">
    <property type="protein sequence ID" value="KAG8544348.1"/>
    <property type="molecule type" value="Genomic_DNA"/>
</dbReference>
<accession>A0AAV6ZEQ8</accession>
<organism evidence="2 3">
    <name type="scientific">Engystomops pustulosus</name>
    <name type="common">Tungara frog</name>
    <name type="synonym">Physalaemus pustulosus</name>
    <dbReference type="NCBI Taxonomy" id="76066"/>
    <lineage>
        <taxon>Eukaryota</taxon>
        <taxon>Metazoa</taxon>
        <taxon>Chordata</taxon>
        <taxon>Craniata</taxon>
        <taxon>Vertebrata</taxon>
        <taxon>Euteleostomi</taxon>
        <taxon>Amphibia</taxon>
        <taxon>Batrachia</taxon>
        <taxon>Anura</taxon>
        <taxon>Neobatrachia</taxon>
        <taxon>Hyloidea</taxon>
        <taxon>Leptodactylidae</taxon>
        <taxon>Leiuperinae</taxon>
        <taxon>Engystomops</taxon>
    </lineage>
</organism>
<comment type="caution">
    <text evidence="2">The sequence shown here is derived from an EMBL/GenBank/DDBJ whole genome shotgun (WGS) entry which is preliminary data.</text>
</comment>
<keyword evidence="3" id="KW-1185">Reference proteome</keyword>
<feature type="region of interest" description="Disordered" evidence="1">
    <location>
        <begin position="31"/>
        <end position="93"/>
    </location>
</feature>
<dbReference type="AlphaFoldDB" id="A0AAV6ZEQ8"/>
<sequence length="109" mass="12340">MTFLQVLNDLVYLLRRSYSLGSHLGLEHLSSRYLRPDQGSSRPSETKKPPEESPRTRSSGSSTYRNTQGAEPFHYTRRDPEVTAAPPNHHPNITLHCTTITVIGGYFQK</sequence>